<gene>
    <name evidence="2" type="ORF">MELIAE_LOCUS13176</name>
</gene>
<dbReference type="Proteomes" id="UP001154078">
    <property type="component" value="Chromosome 9"/>
</dbReference>
<feature type="compositionally biased region" description="Polar residues" evidence="1">
    <location>
        <begin position="89"/>
        <end position="105"/>
    </location>
</feature>
<accession>A0A9P0BJR0</accession>
<evidence type="ECO:0000256" key="1">
    <source>
        <dbReference type="SAM" id="MobiDB-lite"/>
    </source>
</evidence>
<evidence type="ECO:0000313" key="3">
    <source>
        <dbReference type="Proteomes" id="UP001154078"/>
    </source>
</evidence>
<feature type="compositionally biased region" description="Polar residues" evidence="1">
    <location>
        <begin position="45"/>
        <end position="54"/>
    </location>
</feature>
<dbReference type="EMBL" id="OV121140">
    <property type="protein sequence ID" value="CAH0564697.1"/>
    <property type="molecule type" value="Genomic_DNA"/>
</dbReference>
<name>A0A9P0BJR0_BRAAE</name>
<feature type="region of interest" description="Disordered" evidence="1">
    <location>
        <begin position="45"/>
        <end position="119"/>
    </location>
</feature>
<proteinExistence type="predicted"/>
<dbReference type="AlphaFoldDB" id="A0A9P0BJR0"/>
<protein>
    <submittedName>
        <fullName evidence="2">Uncharacterized protein</fullName>
    </submittedName>
</protein>
<organism evidence="2 3">
    <name type="scientific">Brassicogethes aeneus</name>
    <name type="common">Rape pollen beetle</name>
    <name type="synonym">Meligethes aeneus</name>
    <dbReference type="NCBI Taxonomy" id="1431903"/>
    <lineage>
        <taxon>Eukaryota</taxon>
        <taxon>Metazoa</taxon>
        <taxon>Ecdysozoa</taxon>
        <taxon>Arthropoda</taxon>
        <taxon>Hexapoda</taxon>
        <taxon>Insecta</taxon>
        <taxon>Pterygota</taxon>
        <taxon>Neoptera</taxon>
        <taxon>Endopterygota</taxon>
        <taxon>Coleoptera</taxon>
        <taxon>Polyphaga</taxon>
        <taxon>Cucujiformia</taxon>
        <taxon>Nitidulidae</taxon>
        <taxon>Meligethinae</taxon>
        <taxon>Brassicogethes</taxon>
    </lineage>
</organism>
<sequence>MVIWKMIVRVRSFVLLFGGFLANIYFVSGTPQTSLEYKPIRPSFSPSGSHTTGQLIPPGPPWPDSVEGYQNFSSITKPPMLADRLPDLSPTTQRNPNVPSFAGSSDTHKVPPGKPWPDSAEGYHNFSVITKPTVIVDRLPEVSTDRNPNKPSFAGATFINGMVPSGKPWPDSIEGYLNFTTQKPTRLPNSSTPFIDLFYPLVHTTSNPDLFTTTTMVPPTIEDPIPPKSEIPMNPQPQDLNNLDFFKPQFKPVDHETFFRPFGIDHHENNHRKTTMVPETKPPMGPSVIINIQKQPMGTTTKKTKVPTRKPTTRKPNVMVSSLLPPEALEVLEVQYKGKPSTTVVPTVTRPTTTEKTTVLNIIKAPATVLLPPKYYYHNGGNENSNNGNINFNLGDLMLPQVFVFFDKYDYKPDSHENFNSFYDGHY</sequence>
<feature type="compositionally biased region" description="Basic residues" evidence="1">
    <location>
        <begin position="302"/>
        <end position="313"/>
    </location>
</feature>
<reference evidence="2" key="1">
    <citation type="submission" date="2021-12" db="EMBL/GenBank/DDBJ databases">
        <authorList>
            <person name="King R."/>
        </authorList>
    </citation>
    <scope>NUCLEOTIDE SEQUENCE</scope>
</reference>
<keyword evidence="3" id="KW-1185">Reference proteome</keyword>
<evidence type="ECO:0000313" key="2">
    <source>
        <dbReference type="EMBL" id="CAH0564697.1"/>
    </source>
</evidence>
<feature type="region of interest" description="Disordered" evidence="1">
    <location>
        <begin position="298"/>
        <end position="317"/>
    </location>
</feature>
<dbReference type="OrthoDB" id="6781129at2759"/>